<proteinExistence type="inferred from homology"/>
<organism evidence="4 5">
    <name type="scientific">Zymoseptoria tritici (strain ST99CH_3D7)</name>
    <dbReference type="NCBI Taxonomy" id="1276538"/>
    <lineage>
        <taxon>Eukaryota</taxon>
        <taxon>Fungi</taxon>
        <taxon>Dikarya</taxon>
        <taxon>Ascomycota</taxon>
        <taxon>Pezizomycotina</taxon>
        <taxon>Dothideomycetes</taxon>
        <taxon>Dothideomycetidae</taxon>
        <taxon>Mycosphaerellales</taxon>
        <taxon>Mycosphaerellaceae</taxon>
        <taxon>Zymoseptoria</taxon>
    </lineage>
</organism>
<evidence type="ECO:0000256" key="3">
    <source>
        <dbReference type="ARBA" id="ARBA00023274"/>
    </source>
</evidence>
<evidence type="ECO:0000256" key="1">
    <source>
        <dbReference type="ARBA" id="ARBA00009269"/>
    </source>
</evidence>
<dbReference type="FunFam" id="2.40.10.190:FF:000001">
    <property type="entry name" value="60S ribosomal protein L35a"/>
    <property type="match status" value="1"/>
</dbReference>
<reference evidence="4 5" key="1">
    <citation type="submission" date="2016-06" db="EMBL/GenBank/DDBJ databases">
        <authorList>
            <person name="Kjaerup R.B."/>
            <person name="Dalgaard T.S."/>
            <person name="Juul-Madsen H.R."/>
        </authorList>
    </citation>
    <scope>NUCLEOTIDE SEQUENCE [LARGE SCALE GENOMIC DNA]</scope>
</reference>
<dbReference type="GO" id="GO:0006412">
    <property type="term" value="P:translation"/>
    <property type="evidence" value="ECO:0007669"/>
    <property type="project" value="InterPro"/>
</dbReference>
<dbReference type="HAMAP" id="MF_00573">
    <property type="entry name" value="Ribosomal_eL33"/>
    <property type="match status" value="1"/>
</dbReference>
<keyword evidence="5" id="KW-1185">Reference proteome</keyword>
<dbReference type="Proteomes" id="UP000215127">
    <property type="component" value="Chromosome 8"/>
</dbReference>
<keyword evidence="2" id="KW-0689">Ribosomal protein</keyword>
<dbReference type="STRING" id="1276538.A0A1X7S0D7"/>
<evidence type="ECO:0000313" key="5">
    <source>
        <dbReference type="Proteomes" id="UP000215127"/>
    </source>
</evidence>
<gene>
    <name evidence="4" type="ORF">ZT3D7_G8248</name>
</gene>
<dbReference type="Gene3D" id="2.40.10.190">
    <property type="entry name" value="translation elongation factor selb, chain A, domain 4"/>
    <property type="match status" value="1"/>
</dbReference>
<dbReference type="InterPro" id="IPR018266">
    <property type="entry name" value="Ribosomal_eL33_CS"/>
</dbReference>
<dbReference type="SUPFAM" id="SSF50447">
    <property type="entry name" value="Translation proteins"/>
    <property type="match status" value="1"/>
</dbReference>
<dbReference type="Pfam" id="PF01247">
    <property type="entry name" value="Ribosomal_L35Ae"/>
    <property type="match status" value="1"/>
</dbReference>
<comment type="similarity">
    <text evidence="1">Belongs to the eukaryotic ribosomal protein eL33 family.</text>
</comment>
<dbReference type="InterPro" id="IPR038661">
    <property type="entry name" value="Ribosomal_eL33_sf"/>
</dbReference>
<dbReference type="AlphaFoldDB" id="A0A1X7S0D7"/>
<evidence type="ECO:0000256" key="2">
    <source>
        <dbReference type="ARBA" id="ARBA00022980"/>
    </source>
</evidence>
<dbReference type="GO" id="GO:1990904">
    <property type="term" value="C:ribonucleoprotein complex"/>
    <property type="evidence" value="ECO:0007669"/>
    <property type="project" value="UniProtKB-KW"/>
</dbReference>
<evidence type="ECO:0000313" key="4">
    <source>
        <dbReference type="EMBL" id="SMQ53095.1"/>
    </source>
</evidence>
<dbReference type="GO" id="GO:0003735">
    <property type="term" value="F:structural constituent of ribosome"/>
    <property type="evidence" value="ECO:0007669"/>
    <property type="project" value="InterPro"/>
</dbReference>
<name>A0A1X7S0D7_ZYMT9</name>
<dbReference type="PANTHER" id="PTHR10902">
    <property type="entry name" value="60S RIBOSOMAL PROTEIN L35A"/>
    <property type="match status" value="1"/>
</dbReference>
<dbReference type="InterPro" id="IPR009000">
    <property type="entry name" value="Transl_B-barrel_sf"/>
</dbReference>
<sequence>MSESQGHRLYVKGKHLSYQRGKRNTNPDTSLIQIEGVENTKDATFYLGKRIAYVYRAKKEIRGSKIRVIWGKVTRTHGNSGVVRAQFRHNLPAKSFGAMNDNSTSVLHILIIRDLSDRHIDHCSAQFRQYIFYRPTRKRRANKSAK</sequence>
<dbReference type="PROSITE" id="PS01105">
    <property type="entry name" value="RIBOSOMAL_L35AE"/>
    <property type="match status" value="1"/>
</dbReference>
<dbReference type="InterPro" id="IPR001780">
    <property type="entry name" value="Ribosomal_eL33"/>
</dbReference>
<dbReference type="EMBL" id="LT853699">
    <property type="protein sequence ID" value="SMQ53095.1"/>
    <property type="molecule type" value="Genomic_DNA"/>
</dbReference>
<accession>A0A1X7S0D7</accession>
<keyword evidence="3" id="KW-0687">Ribonucleoprotein</keyword>
<dbReference type="GO" id="GO:0005840">
    <property type="term" value="C:ribosome"/>
    <property type="evidence" value="ECO:0007669"/>
    <property type="project" value="UniProtKB-KW"/>
</dbReference>
<protein>
    <submittedName>
        <fullName evidence="4">Uncharacterized protein</fullName>
    </submittedName>
</protein>